<reference evidence="2" key="1">
    <citation type="journal article" date="2019" name="Int. J. Syst. Evol. Microbiol.">
        <title>The Global Catalogue of Microorganisms (GCM) 10K type strain sequencing project: providing services to taxonomists for standard genome sequencing and annotation.</title>
        <authorList>
            <consortium name="The Broad Institute Genomics Platform"/>
            <consortium name="The Broad Institute Genome Sequencing Center for Infectious Disease"/>
            <person name="Wu L."/>
            <person name="Ma J."/>
        </authorList>
    </citation>
    <scope>NUCLEOTIDE SEQUENCE [LARGE SCALE GENOMIC DNA]</scope>
    <source>
        <strain evidence="2">CCUG 54950</strain>
    </source>
</reference>
<name>A0ABW4RL23_9BACL</name>
<gene>
    <name evidence="1" type="ORF">ACFSC9_16030</name>
</gene>
<evidence type="ECO:0000313" key="1">
    <source>
        <dbReference type="EMBL" id="MFD1887001.1"/>
    </source>
</evidence>
<sequence length="257" mass="30095">MNLINFIRNFSFEEDKTTEYYIEKLRNVLQIHKNESEDYKRALIRRMISTLNSITLLRSNNLFLETPTLLRVTFESASRLYQYTYHKNSVTRKHVDAYKILGVSPTPKYTIDKMGEAKEVLNYTYRFLCGFAHPDVLSLILSLEDEENNKALIDMISKYSIVGILYIIAKIYPNDVDESDFVSMIASLGGFIFEKTIEETQQEGKLEAFMQLLKEENNLFADIQMNEILQDLNTEFDNMNDISEVEDIIKRYLNKLI</sequence>
<comment type="caution">
    <text evidence="1">The sequence shown here is derived from an EMBL/GenBank/DDBJ whole genome shotgun (WGS) entry which is preliminary data.</text>
</comment>
<keyword evidence="2" id="KW-1185">Reference proteome</keyword>
<dbReference type="EMBL" id="JBHUEH010000023">
    <property type="protein sequence ID" value="MFD1887001.1"/>
    <property type="molecule type" value="Genomic_DNA"/>
</dbReference>
<proteinExistence type="predicted"/>
<evidence type="ECO:0000313" key="2">
    <source>
        <dbReference type="Proteomes" id="UP001597233"/>
    </source>
</evidence>
<dbReference type="RefSeq" id="WP_347327117.1">
    <property type="nucleotide sequence ID" value="NZ_JBCGUH010000020.1"/>
</dbReference>
<protein>
    <submittedName>
        <fullName evidence="1">Uncharacterized protein</fullName>
    </submittedName>
</protein>
<organism evidence="1 2">
    <name type="scientific">Paenibacillus wenxiniae</name>
    <dbReference type="NCBI Taxonomy" id="1636843"/>
    <lineage>
        <taxon>Bacteria</taxon>
        <taxon>Bacillati</taxon>
        <taxon>Bacillota</taxon>
        <taxon>Bacilli</taxon>
        <taxon>Bacillales</taxon>
        <taxon>Paenibacillaceae</taxon>
        <taxon>Paenibacillus</taxon>
    </lineage>
</organism>
<dbReference type="Proteomes" id="UP001597233">
    <property type="component" value="Unassembled WGS sequence"/>
</dbReference>
<accession>A0ABW4RL23</accession>